<feature type="compositionally biased region" description="Low complexity" evidence="5">
    <location>
        <begin position="144"/>
        <end position="156"/>
    </location>
</feature>
<feature type="compositionally biased region" description="Pro residues" evidence="5">
    <location>
        <begin position="188"/>
        <end position="284"/>
    </location>
</feature>
<dbReference type="FunFam" id="1.10.418.10:FF:000023">
    <property type="entry name" value="EH domain-binding protein 1 isoform X1"/>
    <property type="match status" value="1"/>
</dbReference>
<feature type="compositionally biased region" description="Low complexity" evidence="5">
    <location>
        <begin position="112"/>
        <end position="124"/>
    </location>
</feature>
<feature type="compositionally biased region" description="Basic and acidic residues" evidence="5">
    <location>
        <begin position="475"/>
        <end position="494"/>
    </location>
</feature>
<dbReference type="EnsemblMetazoa" id="XM_003388197.3">
    <property type="protein sequence ID" value="XP_003388245.1"/>
    <property type="gene ID" value="LOC100631496"/>
</dbReference>
<feature type="compositionally biased region" description="Polar residues" evidence="5">
    <location>
        <begin position="66"/>
        <end position="75"/>
    </location>
</feature>
<dbReference type="InterPro" id="IPR022189">
    <property type="entry name" value="SMTN"/>
</dbReference>
<dbReference type="InterPro" id="IPR001715">
    <property type="entry name" value="CH_dom"/>
</dbReference>
<organism evidence="7">
    <name type="scientific">Amphimedon queenslandica</name>
    <name type="common">Sponge</name>
    <dbReference type="NCBI Taxonomy" id="400682"/>
    <lineage>
        <taxon>Eukaryota</taxon>
        <taxon>Metazoa</taxon>
        <taxon>Porifera</taxon>
        <taxon>Demospongiae</taxon>
        <taxon>Heteroscleromorpha</taxon>
        <taxon>Haplosclerida</taxon>
        <taxon>Niphatidae</taxon>
        <taxon>Amphimedon</taxon>
    </lineage>
</organism>
<feature type="compositionally biased region" description="Basic and acidic residues" evidence="5">
    <location>
        <begin position="175"/>
        <end position="187"/>
    </location>
</feature>
<evidence type="ECO:0000256" key="1">
    <source>
        <dbReference type="ARBA" id="ARBA00004177"/>
    </source>
</evidence>
<reference evidence="8" key="1">
    <citation type="journal article" date="2010" name="Nature">
        <title>The Amphimedon queenslandica genome and the evolution of animal complexity.</title>
        <authorList>
            <person name="Srivastava M."/>
            <person name="Simakov O."/>
            <person name="Chapman J."/>
            <person name="Fahey B."/>
            <person name="Gauthier M.E."/>
            <person name="Mitros T."/>
            <person name="Richards G.S."/>
            <person name="Conaco C."/>
            <person name="Dacre M."/>
            <person name="Hellsten U."/>
            <person name="Larroux C."/>
            <person name="Putnam N.H."/>
            <person name="Stanke M."/>
            <person name="Adamska M."/>
            <person name="Darling A."/>
            <person name="Degnan S.M."/>
            <person name="Oakley T.H."/>
            <person name="Plachetzki D.C."/>
            <person name="Zhai Y."/>
            <person name="Adamski M."/>
            <person name="Calcino A."/>
            <person name="Cummins S.F."/>
            <person name="Goodstein D.M."/>
            <person name="Harris C."/>
            <person name="Jackson D.J."/>
            <person name="Leys S.P."/>
            <person name="Shu S."/>
            <person name="Woodcroft B.J."/>
            <person name="Vervoort M."/>
            <person name="Kosik K.S."/>
            <person name="Manning G."/>
            <person name="Degnan B.M."/>
            <person name="Rokhsar D.S."/>
        </authorList>
    </citation>
    <scope>NUCLEOTIDE SEQUENCE [LARGE SCALE GENOMIC DNA]</scope>
</reference>
<gene>
    <name evidence="7" type="primary">100631496</name>
</gene>
<dbReference type="OrthoDB" id="21607at2759"/>
<dbReference type="Gene3D" id="1.10.418.10">
    <property type="entry name" value="Calponin-like domain"/>
    <property type="match status" value="1"/>
</dbReference>
<proteinExistence type="predicted"/>
<dbReference type="PANTHER" id="PTHR23167">
    <property type="entry name" value="CALPONIN HOMOLOGY DOMAIN-CONTAINING PROTEIN DDB_G0272472-RELATED"/>
    <property type="match status" value="1"/>
</dbReference>
<keyword evidence="3" id="KW-0967">Endosome</keyword>
<evidence type="ECO:0000256" key="3">
    <source>
        <dbReference type="ARBA" id="ARBA00022753"/>
    </source>
</evidence>
<keyword evidence="4" id="KW-0175">Coiled coil</keyword>
<feature type="region of interest" description="Disordered" evidence="5">
    <location>
        <begin position="35"/>
        <end position="587"/>
    </location>
</feature>
<feature type="compositionally biased region" description="Basic and acidic residues" evidence="5">
    <location>
        <begin position="377"/>
        <end position="389"/>
    </location>
</feature>
<dbReference type="KEGG" id="aqu:100631496"/>
<accession>A0A1X7UDJ8</accession>
<feature type="compositionally biased region" description="Low complexity" evidence="5">
    <location>
        <begin position="45"/>
        <end position="56"/>
    </location>
</feature>
<dbReference type="EnsemblMetazoa" id="Aqu2.1.26029_001">
    <property type="protein sequence ID" value="Aqu2.1.26029_001"/>
    <property type="gene ID" value="Aqu2.1.26029"/>
</dbReference>
<protein>
    <recommendedName>
        <fullName evidence="6">Calponin-homology (CH) domain-containing protein</fullName>
    </recommendedName>
</protein>
<dbReference type="AlphaFoldDB" id="A0A1X7UDJ8"/>
<evidence type="ECO:0000256" key="4">
    <source>
        <dbReference type="ARBA" id="ARBA00023054"/>
    </source>
</evidence>
<feature type="compositionally biased region" description="Low complexity" evidence="5">
    <location>
        <begin position="450"/>
        <end position="461"/>
    </location>
</feature>
<feature type="compositionally biased region" description="Polar residues" evidence="5">
    <location>
        <begin position="575"/>
        <end position="587"/>
    </location>
</feature>
<feature type="compositionally biased region" description="Acidic residues" evidence="5">
    <location>
        <begin position="293"/>
        <end position="305"/>
    </location>
</feature>
<sequence>MATDLSELDEATLKSMLEDASDYESRSKIRAAIRELKKKSGQPISRRAASSSQYRRPGFQAPRTVTIPNSVTGNVYPSVVKDGQPLKSVDKNTPTIGYLGSQGSNKTRKGSTDTSSPSHASTSSNIVPQGGGGSEDHWWRKSRSSSQSTGTPGQTPEPKSLDERRPSTNDAISETNDRNHLSPDPPKEPTPSPEPPKEPTPSPEPPKEPTPSPEPPKEPTPSPEPPKEPTPSPEPIKEPTPSPEPPKEPTPSPEPPKEPTPSPEPPKEPTPSPEPLKEPTPSPEPADQRDADNAEYDYDDDDDEELRQLEERYPEPTESKSSENVKDVLAVAEPGLEEDKDFRKKLRKSEAAKIDTKAAFPSAKKKAEQVDFRNVLRKSDGPGKKDFKSGSKAQIDFRTNLRSKDSEGRSPVSSPVHSSSSTTDEPTINKSSVVAKSSVSSDDGKQDNNKSSLVAKSSVSSDDGKQDNPPPEDSYEARREARRRERELKKKEEPAQTSTSSTVSSSNDTTASSTAEDSYEARREARRKAREERLKNMADSEPKMSYRERKEKEEAKRRQERSANKQKWAEMDQANGGNSERSFTRQKSSSGQQQLLAWCQHKTRYYENVDVKDFSNSWRDGLALCAILHNFVPELIPYDDLSPSNARENYTVALKAAEDAGLERFFDVDDIIAAGSPDPKSMMTFLATIYSYFK</sequence>
<dbReference type="Proteomes" id="UP000007879">
    <property type="component" value="Unassembled WGS sequence"/>
</dbReference>
<feature type="compositionally biased region" description="Polar residues" evidence="5">
    <location>
        <begin position="91"/>
        <end position="105"/>
    </location>
</feature>
<dbReference type="OMA" id="WICPARL"/>
<name>A0A1X7UDJ8_AMPQE</name>
<dbReference type="InParanoid" id="A0A1X7UDJ8"/>
<feature type="compositionally biased region" description="Low complexity" evidence="5">
    <location>
        <begin position="497"/>
        <end position="516"/>
    </location>
</feature>
<reference evidence="7" key="2">
    <citation type="submission" date="2017-05" db="UniProtKB">
        <authorList>
            <consortium name="EnsemblMetazoa"/>
        </authorList>
    </citation>
    <scope>IDENTIFICATION</scope>
</reference>
<feature type="compositionally biased region" description="Basic and acidic residues" evidence="5">
    <location>
        <begin position="306"/>
        <end position="326"/>
    </location>
</feature>
<dbReference type="SMART" id="SM00033">
    <property type="entry name" value="CH"/>
    <property type="match status" value="1"/>
</dbReference>
<feature type="compositionally biased region" description="Low complexity" evidence="5">
    <location>
        <begin position="410"/>
        <end position="421"/>
    </location>
</feature>
<dbReference type="Pfam" id="PF00307">
    <property type="entry name" value="CH"/>
    <property type="match status" value="1"/>
</dbReference>
<evidence type="ECO:0000256" key="2">
    <source>
        <dbReference type="ARBA" id="ARBA00022553"/>
    </source>
</evidence>
<dbReference type="eggNOG" id="KOG4678">
    <property type="taxonomic scope" value="Eukaryota"/>
</dbReference>
<keyword evidence="2" id="KW-0597">Phosphoprotein</keyword>
<keyword evidence="8" id="KW-1185">Reference proteome</keyword>
<dbReference type="PANTHER" id="PTHR23167:SF46">
    <property type="entry name" value="EPS15 HOMOLOGY DOMAIN CONTAINING PROTEIN-BINDING PROTEIN 1, ISOFORM F"/>
    <property type="match status" value="1"/>
</dbReference>
<dbReference type="Pfam" id="PF12510">
    <property type="entry name" value="Smoothelin"/>
    <property type="match status" value="1"/>
</dbReference>
<dbReference type="GO" id="GO:0005768">
    <property type="term" value="C:endosome"/>
    <property type="evidence" value="ECO:0007669"/>
    <property type="project" value="UniProtKB-SubCell"/>
</dbReference>
<dbReference type="InterPro" id="IPR050540">
    <property type="entry name" value="F-actin_Monoox_Mical"/>
</dbReference>
<evidence type="ECO:0000313" key="8">
    <source>
        <dbReference type="Proteomes" id="UP000007879"/>
    </source>
</evidence>
<feature type="domain" description="Calponin-homology (CH)" evidence="6">
    <location>
        <begin position="589"/>
        <end position="694"/>
    </location>
</feature>
<evidence type="ECO:0000256" key="5">
    <source>
        <dbReference type="SAM" id="MobiDB-lite"/>
    </source>
</evidence>
<feature type="compositionally biased region" description="Low complexity" evidence="5">
    <location>
        <begin position="430"/>
        <end position="441"/>
    </location>
</feature>
<evidence type="ECO:0000259" key="6">
    <source>
        <dbReference type="PROSITE" id="PS50021"/>
    </source>
</evidence>
<feature type="compositionally biased region" description="Basic and acidic residues" evidence="5">
    <location>
        <begin position="519"/>
        <end position="570"/>
    </location>
</feature>
<dbReference type="PROSITE" id="PS50021">
    <property type="entry name" value="CH"/>
    <property type="match status" value="1"/>
</dbReference>
<comment type="subcellular location">
    <subcellularLocation>
        <location evidence="1">Endosome</location>
    </subcellularLocation>
</comment>
<dbReference type="SUPFAM" id="SSF47576">
    <property type="entry name" value="Calponin-homology domain, CH-domain"/>
    <property type="match status" value="1"/>
</dbReference>
<evidence type="ECO:0000313" key="7">
    <source>
        <dbReference type="EnsemblMetazoa" id="Aqu2.1.26029_001"/>
    </source>
</evidence>
<dbReference type="InterPro" id="IPR036872">
    <property type="entry name" value="CH_dom_sf"/>
</dbReference>